<feature type="transmembrane region" description="Helical" evidence="1">
    <location>
        <begin position="342"/>
        <end position="364"/>
    </location>
</feature>
<dbReference type="Proteomes" id="UP001526147">
    <property type="component" value="Unassembled WGS sequence"/>
</dbReference>
<evidence type="ECO:0000256" key="1">
    <source>
        <dbReference type="SAM" id="Phobius"/>
    </source>
</evidence>
<dbReference type="InterPro" id="IPR011042">
    <property type="entry name" value="6-blade_b-propeller_TolB-like"/>
</dbReference>
<dbReference type="RefSeq" id="WP_264142474.1">
    <property type="nucleotide sequence ID" value="NZ_JAOYEY010000033.1"/>
</dbReference>
<keyword evidence="1" id="KW-1133">Transmembrane helix</keyword>
<keyword evidence="3" id="KW-1185">Reference proteome</keyword>
<evidence type="ECO:0008006" key="4">
    <source>
        <dbReference type="Google" id="ProtNLM"/>
    </source>
</evidence>
<keyword evidence="1" id="KW-0812">Transmembrane</keyword>
<keyword evidence="1" id="KW-0472">Membrane</keyword>
<proteinExistence type="predicted"/>
<evidence type="ECO:0000313" key="3">
    <source>
        <dbReference type="Proteomes" id="UP001526147"/>
    </source>
</evidence>
<comment type="caution">
    <text evidence="2">The sequence shown here is derived from an EMBL/GenBank/DDBJ whole genome shotgun (WGS) entry which is preliminary data.</text>
</comment>
<dbReference type="PANTHER" id="PTHR36842:SF1">
    <property type="entry name" value="PROTEIN TOLB"/>
    <property type="match status" value="1"/>
</dbReference>
<dbReference type="PANTHER" id="PTHR36842">
    <property type="entry name" value="PROTEIN TOLB HOMOLOG"/>
    <property type="match status" value="1"/>
</dbReference>
<dbReference type="EMBL" id="JAOYEY010000033">
    <property type="protein sequence ID" value="MCV9885739.1"/>
    <property type="molecule type" value="Genomic_DNA"/>
</dbReference>
<gene>
    <name evidence="2" type="ORF">OIH86_08735</name>
</gene>
<name>A0ABT3DFB5_9BACI</name>
<accession>A0ABT3DFB5</accession>
<dbReference type="Gene3D" id="2.120.10.30">
    <property type="entry name" value="TolB, C-terminal domain"/>
    <property type="match status" value="1"/>
</dbReference>
<evidence type="ECO:0000313" key="2">
    <source>
        <dbReference type="EMBL" id="MCV9885739.1"/>
    </source>
</evidence>
<reference evidence="2 3" key="1">
    <citation type="submission" date="2022-10" db="EMBL/GenBank/DDBJ databases">
        <title>Draft genome assembly of moderately radiation resistant bacterium Metabacillus halosaccharovorans.</title>
        <authorList>
            <person name="Pal S."/>
            <person name="Gopinathan A."/>
        </authorList>
    </citation>
    <scope>NUCLEOTIDE SEQUENCE [LARGE SCALE GENOMIC DNA]</scope>
    <source>
        <strain evidence="2 3">VITHBRA001</strain>
    </source>
</reference>
<dbReference type="Gene3D" id="2.140.10.30">
    <property type="entry name" value="Dipeptidylpeptidase IV, N-terminal domain"/>
    <property type="match status" value="1"/>
</dbReference>
<dbReference type="SUPFAM" id="SSF82171">
    <property type="entry name" value="DPP6 N-terminal domain-like"/>
    <property type="match status" value="1"/>
</dbReference>
<feature type="transmembrane region" description="Helical" evidence="1">
    <location>
        <begin position="7"/>
        <end position="27"/>
    </location>
</feature>
<sequence length="432" mass="48540">MKKHRILIIFTVVSLLLMIGSILYQTLQDRDPYRFYTGLGQEFDIAPDDSQLAFSYFLDGHEAIYMSNLDGSNVTRLSEKIEGRSHSPKFSHDGEELLFLSEDDQGIQTITVMNHDGSDANRLTLDGLHVTDAVFAYDNETIFFTAMLASEVGKLEGETKEGYDLYQVDRQSGQIEQLTDKDHFSMNNLSISTDGETLYYGLFESNEQPVAYSLEKKTETPVAQVSGDMYSSVFSEDGNLLAYTAVTEQSKNSSLFHYELFVKNVESNKVKQLTDLQANVQSPVFLHKTDQIAFLQYENWPEEPEEFQLMSVSLEGDVKPELVSLDLPGSSETYIIPKTIDFLLSEQAIAVYYVLFFVGLILVAKRRSGKVYLPSLISLALSVITFIGSFVVGFLTNPWYGIGLSIVAITMFVCSLFLIVVSFIIKRFTGKS</sequence>
<organism evidence="2 3">
    <name type="scientific">Metabacillus halosaccharovorans</name>
    <dbReference type="NCBI Taxonomy" id="930124"/>
    <lineage>
        <taxon>Bacteria</taxon>
        <taxon>Bacillati</taxon>
        <taxon>Bacillota</taxon>
        <taxon>Bacilli</taxon>
        <taxon>Bacillales</taxon>
        <taxon>Bacillaceae</taxon>
        <taxon>Metabacillus</taxon>
    </lineage>
</organism>
<protein>
    <recommendedName>
        <fullName evidence="4">DUF5050 domain-containing protein</fullName>
    </recommendedName>
</protein>
<feature type="transmembrane region" description="Helical" evidence="1">
    <location>
        <begin position="376"/>
        <end position="396"/>
    </location>
</feature>
<feature type="transmembrane region" description="Helical" evidence="1">
    <location>
        <begin position="402"/>
        <end position="425"/>
    </location>
</feature>